<accession>D4ZD31</accession>
<dbReference type="HOGENOM" id="CLU_1863806_0_0_6"/>
<proteinExistence type="predicted"/>
<keyword evidence="2" id="KW-1185">Reference proteome</keyword>
<name>D4ZD31_SHEVD</name>
<dbReference type="RefSeq" id="WP_013053217.1">
    <property type="nucleotide sequence ID" value="NC_014012.1"/>
</dbReference>
<dbReference type="EMBL" id="AP011177">
    <property type="protein sequence ID" value="BAJ03926.1"/>
    <property type="molecule type" value="Genomic_DNA"/>
</dbReference>
<sequence>MNIANLSGKNFSLRLRSILVCIAILLTGCSSLSAPISNSSQVLHVSVTELSQYWIVKGGALDWSILFPEQTVTSDFTANLVINSQGKIQLIDLTQQSGSFKIDEHKLDVFSRQSFIPTKNNHTNQAVSVTVEIIQNQ</sequence>
<evidence type="ECO:0000313" key="1">
    <source>
        <dbReference type="EMBL" id="BAJ03926.1"/>
    </source>
</evidence>
<gene>
    <name evidence="1" type="ordered locus">SVI_3955</name>
</gene>
<organism evidence="1 2">
    <name type="scientific">Shewanella violacea (strain JCM 10179 / CIP 106290 / LMG 19151 / DSS12)</name>
    <dbReference type="NCBI Taxonomy" id="637905"/>
    <lineage>
        <taxon>Bacteria</taxon>
        <taxon>Pseudomonadati</taxon>
        <taxon>Pseudomonadota</taxon>
        <taxon>Gammaproteobacteria</taxon>
        <taxon>Alteromonadales</taxon>
        <taxon>Shewanellaceae</taxon>
        <taxon>Shewanella</taxon>
    </lineage>
</organism>
<reference evidence="2" key="1">
    <citation type="journal article" date="2010" name="Mol. Biosyst.">
        <title>Complete genome sequence and comparative analysis of Shewanella violacea, a psychrophilic and piezophilic bacterium from deep sea floor sediments.</title>
        <authorList>
            <person name="Aono E."/>
            <person name="Baba T."/>
            <person name="Ara T."/>
            <person name="Nishi T."/>
            <person name="Nakamichi T."/>
            <person name="Inamoto E."/>
            <person name="Toyonaga H."/>
            <person name="Hasegawa M."/>
            <person name="Takai Y."/>
            <person name="Okumura Y."/>
            <person name="Baba M."/>
            <person name="Tomita M."/>
            <person name="Kato C."/>
            <person name="Oshima T."/>
            <person name="Nakasone K."/>
            <person name="Mori H."/>
        </authorList>
    </citation>
    <scope>NUCLEOTIDE SEQUENCE [LARGE SCALE GENOMIC DNA]</scope>
    <source>
        <strain evidence="2">JCM 10179 / CIP 106290 / LMG 19151 / DSS12</strain>
    </source>
</reference>
<protein>
    <submittedName>
        <fullName evidence="1">Uncharacterized protein</fullName>
    </submittedName>
</protein>
<dbReference type="OrthoDB" id="6264765at2"/>
<dbReference type="KEGG" id="svo:SVI_3955"/>
<dbReference type="Proteomes" id="UP000002350">
    <property type="component" value="Chromosome"/>
</dbReference>
<dbReference type="eggNOG" id="ENOG5031H73">
    <property type="taxonomic scope" value="Bacteria"/>
</dbReference>
<evidence type="ECO:0000313" key="2">
    <source>
        <dbReference type="Proteomes" id="UP000002350"/>
    </source>
</evidence>
<dbReference type="AlphaFoldDB" id="D4ZD31"/>